<keyword evidence="2" id="KW-0328">Glycosyltransferase</keyword>
<reference evidence="5" key="1">
    <citation type="journal article" date="2016" name="Nat. Commun.">
        <title>The Gonium pectorale genome demonstrates co-option of cell cycle regulation during the evolution of multicellularity.</title>
        <authorList>
            <person name="Hanschen E.R."/>
            <person name="Marriage T.N."/>
            <person name="Ferris P.J."/>
            <person name="Hamaji T."/>
            <person name="Toyoda A."/>
            <person name="Fujiyama A."/>
            <person name="Neme R."/>
            <person name="Noguchi H."/>
            <person name="Minakuchi Y."/>
            <person name="Suzuki M."/>
            <person name="Kawai-Toyooka H."/>
            <person name="Smith D.R."/>
            <person name="Sparks H."/>
            <person name="Anderson J."/>
            <person name="Bakaric R."/>
            <person name="Luria V."/>
            <person name="Karger A."/>
            <person name="Kirschner M.W."/>
            <person name="Durand P.M."/>
            <person name="Michod R.E."/>
            <person name="Nozaki H."/>
            <person name="Olson B.J."/>
        </authorList>
    </citation>
    <scope>NUCLEOTIDE SEQUENCE [LARGE SCALE GENOMIC DNA]</scope>
    <source>
        <strain evidence="5">NIES-2863</strain>
    </source>
</reference>
<evidence type="ECO:0000256" key="3">
    <source>
        <dbReference type="ARBA" id="ARBA00022679"/>
    </source>
</evidence>
<dbReference type="GO" id="GO:0000139">
    <property type="term" value="C:Golgi membrane"/>
    <property type="evidence" value="ECO:0007669"/>
    <property type="project" value="TreeGrafter"/>
</dbReference>
<organism evidence="4 5">
    <name type="scientific">Gonium pectorale</name>
    <name type="common">Green alga</name>
    <dbReference type="NCBI Taxonomy" id="33097"/>
    <lineage>
        <taxon>Eukaryota</taxon>
        <taxon>Viridiplantae</taxon>
        <taxon>Chlorophyta</taxon>
        <taxon>core chlorophytes</taxon>
        <taxon>Chlorophyceae</taxon>
        <taxon>CS clade</taxon>
        <taxon>Chlamydomonadales</taxon>
        <taxon>Volvocaceae</taxon>
        <taxon>Gonium</taxon>
    </lineage>
</organism>
<gene>
    <name evidence="4" type="ORF">GPECTOR_24g229</name>
</gene>
<name>A0A150GGH0_GONPE</name>
<dbReference type="PANTHER" id="PTHR31306">
    <property type="entry name" value="ALPHA-1,6-MANNOSYLTRANSFERASE MNN11-RELATED"/>
    <property type="match status" value="1"/>
</dbReference>
<dbReference type="InterPro" id="IPR008630">
    <property type="entry name" value="Glyco_trans_34"/>
</dbReference>
<dbReference type="Proteomes" id="UP000075714">
    <property type="component" value="Unassembled WGS sequence"/>
</dbReference>
<proteinExistence type="inferred from homology"/>
<sequence>MEVAIPPAEGHFVQDHKQHRHDTILNNLSNKYRYAGRHGYTFLPIMWTYTDTDLPHAWVKIPALLEHLPHYDWIWCTDSDLFITNAQVTIEQQVLLHVPADKHIVVSRDCSGMNTGSFFIRNSPDAVWFLRDVYARRRESSVPDYAWWFEQAMFNHLIKNDARSAALFYYVPQTLINSYTPKPNAPAQEQLQPTCGGRWWQVGDFAVHFPGRADKTEAWDAVLVRGGKALAALLP</sequence>
<dbReference type="GO" id="GO:0016757">
    <property type="term" value="F:glycosyltransferase activity"/>
    <property type="evidence" value="ECO:0007669"/>
    <property type="project" value="UniProtKB-KW"/>
</dbReference>
<dbReference type="GO" id="GO:0006487">
    <property type="term" value="P:protein N-linked glycosylation"/>
    <property type="evidence" value="ECO:0007669"/>
    <property type="project" value="TreeGrafter"/>
</dbReference>
<evidence type="ECO:0000313" key="4">
    <source>
        <dbReference type="EMBL" id="KXZ48939.1"/>
    </source>
</evidence>
<dbReference type="STRING" id="33097.A0A150GGH0"/>
<dbReference type="EMBL" id="LSYV01000025">
    <property type="protein sequence ID" value="KXZ48939.1"/>
    <property type="molecule type" value="Genomic_DNA"/>
</dbReference>
<protein>
    <submittedName>
        <fullName evidence="4">Uncharacterized protein</fullName>
    </submittedName>
</protein>
<evidence type="ECO:0000256" key="2">
    <source>
        <dbReference type="ARBA" id="ARBA00022676"/>
    </source>
</evidence>
<dbReference type="PANTHER" id="PTHR31306:SF4">
    <property type="entry name" value="ALPHA-1,2-GALACTOSYLTRANSFERASE"/>
    <property type="match status" value="1"/>
</dbReference>
<evidence type="ECO:0000313" key="5">
    <source>
        <dbReference type="Proteomes" id="UP000075714"/>
    </source>
</evidence>
<evidence type="ECO:0000256" key="1">
    <source>
        <dbReference type="ARBA" id="ARBA00005664"/>
    </source>
</evidence>
<comment type="similarity">
    <text evidence="1">Belongs to the glycosyltransferase 34 family.</text>
</comment>
<dbReference type="OrthoDB" id="524805at2759"/>
<dbReference type="InterPro" id="IPR029044">
    <property type="entry name" value="Nucleotide-diphossugar_trans"/>
</dbReference>
<dbReference type="Gene3D" id="3.90.550.10">
    <property type="entry name" value="Spore Coat Polysaccharide Biosynthesis Protein SpsA, Chain A"/>
    <property type="match status" value="1"/>
</dbReference>
<keyword evidence="3" id="KW-0808">Transferase</keyword>
<dbReference type="AlphaFoldDB" id="A0A150GGH0"/>
<dbReference type="Pfam" id="PF05637">
    <property type="entry name" value="Glyco_transf_34"/>
    <property type="match status" value="2"/>
</dbReference>
<comment type="caution">
    <text evidence="4">The sequence shown here is derived from an EMBL/GenBank/DDBJ whole genome shotgun (WGS) entry which is preliminary data.</text>
</comment>
<accession>A0A150GGH0</accession>
<keyword evidence="5" id="KW-1185">Reference proteome</keyword>